<dbReference type="Gene3D" id="2.60.40.10">
    <property type="entry name" value="Immunoglobulins"/>
    <property type="match status" value="3"/>
</dbReference>
<feature type="domain" description="DUF7507" evidence="3">
    <location>
        <begin position="307"/>
        <end position="412"/>
    </location>
</feature>
<accession>A0A346XU34</accession>
<feature type="domain" description="DUF7507" evidence="3">
    <location>
        <begin position="885"/>
        <end position="981"/>
    </location>
</feature>
<dbReference type="OrthoDB" id="158862at2"/>
<evidence type="ECO:0000259" key="2">
    <source>
        <dbReference type="Pfam" id="PF21959"/>
    </source>
</evidence>
<evidence type="ECO:0000313" key="5">
    <source>
        <dbReference type="Proteomes" id="UP000264006"/>
    </source>
</evidence>
<dbReference type="InterPro" id="IPR047589">
    <property type="entry name" value="DUF11_rpt"/>
</dbReference>
<dbReference type="PANTHER" id="PTHR34819">
    <property type="entry name" value="LARGE CYSTEINE-RICH PERIPLASMIC PROTEIN OMCB"/>
    <property type="match status" value="1"/>
</dbReference>
<organism evidence="4 5">
    <name type="scientific">Euzebya pacifica</name>
    <dbReference type="NCBI Taxonomy" id="1608957"/>
    <lineage>
        <taxon>Bacteria</taxon>
        <taxon>Bacillati</taxon>
        <taxon>Actinomycetota</taxon>
        <taxon>Nitriliruptoria</taxon>
        <taxon>Euzebyales</taxon>
    </lineage>
</organism>
<dbReference type="Pfam" id="PF24346">
    <property type="entry name" value="DUF7507"/>
    <property type="match status" value="8"/>
</dbReference>
<proteinExistence type="predicted"/>
<evidence type="ECO:0000259" key="3">
    <source>
        <dbReference type="Pfam" id="PF24346"/>
    </source>
</evidence>
<feature type="region of interest" description="Disordered" evidence="1">
    <location>
        <begin position="625"/>
        <end position="648"/>
    </location>
</feature>
<feature type="region of interest" description="Disordered" evidence="1">
    <location>
        <begin position="510"/>
        <end position="531"/>
    </location>
</feature>
<feature type="domain" description="DUF7507" evidence="3">
    <location>
        <begin position="539"/>
        <end position="638"/>
    </location>
</feature>
<dbReference type="InterPro" id="IPR054215">
    <property type="entry name" value="DUF6923"/>
</dbReference>
<dbReference type="EMBL" id="CP031165">
    <property type="protein sequence ID" value="AXV05731.1"/>
    <property type="molecule type" value="Genomic_DNA"/>
</dbReference>
<feature type="domain" description="DUF7507" evidence="3">
    <location>
        <begin position="427"/>
        <end position="523"/>
    </location>
</feature>
<dbReference type="NCBIfam" id="TIGR01451">
    <property type="entry name" value="B_ant_repeat"/>
    <property type="match status" value="6"/>
</dbReference>
<feature type="region of interest" description="Disordered" evidence="1">
    <location>
        <begin position="1068"/>
        <end position="1137"/>
    </location>
</feature>
<dbReference type="InterPro" id="IPR055354">
    <property type="entry name" value="DUF7507"/>
</dbReference>
<reference evidence="4 5" key="1">
    <citation type="submission" date="2018-09" db="EMBL/GenBank/DDBJ databases">
        <title>Complete genome sequence of Euzebya sp. DY32-46 isolated from seawater of Pacific Ocean.</title>
        <authorList>
            <person name="Xu L."/>
            <person name="Wu Y.-H."/>
            <person name="Xu X.-W."/>
        </authorList>
    </citation>
    <scope>NUCLEOTIDE SEQUENCE [LARGE SCALE GENOMIC DNA]</scope>
    <source>
        <strain evidence="4 5">DY32-46</strain>
    </source>
</reference>
<dbReference type="PANTHER" id="PTHR34819:SF3">
    <property type="entry name" value="CELL SURFACE PROTEIN"/>
    <property type="match status" value="1"/>
</dbReference>
<feature type="region of interest" description="Disordered" evidence="1">
    <location>
        <begin position="1203"/>
        <end position="1241"/>
    </location>
</feature>
<sequence length="1530" mass="153690">MPSRLTNRSCPAHSWGVVTSRWLGTASGVLALAASMLLALPTMPARAQVAPTGPTFSCADPAGYLFQDSPTDAIEVNLVTGATAERGSDLIVGGSNAWGYNRTDDYFWGRHQGDGLVRVDADWTVYDYDKATITRVDAAGAPVAGSLADLPATIAGDVDANGVLHLVTNTTPARIYRVDVNPASPTYLKLLPDVVLSEASGLADAVFNSVDGLLYGVRSDLTVIRINPNTGTITPLGQATGGMPAGGYGGGFMDVAGNLYLSHNGSGEIWTIESPHTGNTAAEHLATGDPSSINDGGRCATAPALLAPGLTVTKTGTATSEPLVAGEDIDYTIRARNTGNAVVDAVDVTDPLIPGAALTCVDEAGGAVALPVDLDPGAFVDCTGTYTVTPDDAADNEVVNTATATGTVAGDPIQATGTTTVPAPTPTPALALTKTTDFAETEIAEGDVVDYTITATNTGNVALTGVGVTDPVVDLTCLPAVPTALEPNQAVVCTGAYTITAGDLPGPFTNTATVSAPDPTGGPSITATDSVDVPAAKDPELTVAKTSDNDGTPPAEGDVITYTIVVDNTGNVPASGVTVSDPLVPDDLVCVPAVPVDLQPGDQVVCTAPYTITAGDVGVTVTNTATATGQDPDGNPITGSGSTDVPGPVPDPSLVVTKTASTASVPATVGDIVNYEVVVENDGNVTVTDVVVADPLVAGLDCMPAVPRALAPGARVTCTASHTVTQADIDTGAYLAPPALGNTATATGVDPTGTPVDADDSVDIVVPSADPDLTVTKVSDFTGDTLTAGETIGYTITTENTGNVTVSGVDVTDSRIDDLVCAPATPVDLGPGQQVVCTGTYTVTAGDEAAGSVTNNAFANGADPADDPVAATGSSTVPAPPDPELTITATPDDDLVVGEDTTFTIVVENTGNVPIDDVQVTDPNPDLTITCTPPMGSTLEPGAQMVCTGTITVTPAHAADGSLLITPSTDGDDPSGGPVTDTDSAVAPVTPDPALTITKTAAPAGTVHAGEAIDYTIEVVNTGNVTITDVEVTDPLIPLTCAPTTPRALVPGGALTCTGTYTVTPDDGTAGHVDNTATAHGTDPSGAPTTDTDSVTVTTLPAPPPPPAGGGGTPPAGPPELTVTTTIPDSGPFEPGDPVDYVVTITNTGGSPIADVDVPDADLDCDPPLPATLQPGESIECTGTHVVTNDEGESGEVRIPVTAVGNGPDGTPVSGSGEDTAPVGDDGSVPDPDPVPDVDRIAGPTRIDTAIEVSNADFEDGTARVVILARDDVFADALSGTPLAVAEAGPILLTRTDELLPSVTDEIRRVLGEQGRIYLLGGVVALDDEVEAQAGDLGYPMQRLQGPSRIETAIAIAEHLGDPDEMLIAGGEQFADALTAAAVAGARGGAILLTSPGQPHPSVDAYLSDKDPVLWAVGGPAVGAYPAVTPVAGPSRDATAVAVAETFYDDPGALGFARLDDFPDALTGGAHIARQPGPLLLTQTDFLPDVVTDYVCRSTTVTQGYVYGGTAAVSDEAFDELTSLFTEGCG</sequence>
<feature type="domain" description="DUF7507" evidence="3">
    <location>
        <begin position="993"/>
        <end position="1091"/>
    </location>
</feature>
<feature type="domain" description="DUF7507" evidence="3">
    <location>
        <begin position="652"/>
        <end position="758"/>
    </location>
</feature>
<feature type="region of interest" description="Disordered" evidence="1">
    <location>
        <begin position="968"/>
        <end position="987"/>
    </location>
</feature>
<dbReference type="InterPro" id="IPR013783">
    <property type="entry name" value="Ig-like_fold"/>
</dbReference>
<dbReference type="SUPFAM" id="SSF63825">
    <property type="entry name" value="YWTD domain"/>
    <property type="match status" value="1"/>
</dbReference>
<dbReference type="Proteomes" id="UP000264006">
    <property type="component" value="Chromosome"/>
</dbReference>
<dbReference type="Pfam" id="PF21959">
    <property type="entry name" value="DUF6923"/>
    <property type="match status" value="1"/>
</dbReference>
<evidence type="ECO:0000313" key="4">
    <source>
        <dbReference type="EMBL" id="AXV05731.1"/>
    </source>
</evidence>
<keyword evidence="5" id="KW-1185">Reference proteome</keyword>
<feature type="domain" description="DUF7507" evidence="3">
    <location>
        <begin position="1119"/>
        <end position="1214"/>
    </location>
</feature>
<dbReference type="GO" id="GO:0005975">
    <property type="term" value="P:carbohydrate metabolic process"/>
    <property type="evidence" value="ECO:0007669"/>
    <property type="project" value="UniProtKB-ARBA"/>
</dbReference>
<feature type="domain" description="DUF6923" evidence="2">
    <location>
        <begin position="96"/>
        <end position="300"/>
    </location>
</feature>
<gene>
    <name evidence="4" type="ORF">DVS28_a1030</name>
</gene>
<dbReference type="KEGG" id="euz:DVS28_a1030"/>
<dbReference type="InterPro" id="IPR051172">
    <property type="entry name" value="Chlamydia_OmcB"/>
</dbReference>
<feature type="compositionally biased region" description="Low complexity" evidence="1">
    <location>
        <begin position="1089"/>
        <end position="1099"/>
    </location>
</feature>
<feature type="domain" description="DUF7507" evidence="3">
    <location>
        <begin position="771"/>
        <end position="871"/>
    </location>
</feature>
<evidence type="ECO:0000256" key="1">
    <source>
        <dbReference type="SAM" id="MobiDB-lite"/>
    </source>
</evidence>
<protein>
    <submittedName>
        <fullName evidence="4">Internalin, putative</fullName>
    </submittedName>
</protein>
<feature type="region of interest" description="Disordered" evidence="1">
    <location>
        <begin position="860"/>
        <end position="882"/>
    </location>
</feature>
<dbReference type="Pfam" id="PF04122">
    <property type="entry name" value="CW_binding_2"/>
    <property type="match status" value="3"/>
</dbReference>
<name>A0A346XU34_9ACTN</name>
<dbReference type="InterPro" id="IPR007253">
    <property type="entry name" value="Cell_wall-bd_2"/>
</dbReference>